<reference evidence="1" key="1">
    <citation type="submission" date="2018-05" db="EMBL/GenBank/DDBJ databases">
        <authorList>
            <person name="Lanie J.A."/>
            <person name="Ng W.-L."/>
            <person name="Kazmierczak K.M."/>
            <person name="Andrzejewski T.M."/>
            <person name="Davidsen T.M."/>
            <person name="Wayne K.J."/>
            <person name="Tettelin H."/>
            <person name="Glass J.I."/>
            <person name="Rusch D."/>
            <person name="Podicherti R."/>
            <person name="Tsui H.-C.T."/>
            <person name="Winkler M.E."/>
        </authorList>
    </citation>
    <scope>NUCLEOTIDE SEQUENCE</scope>
</reference>
<evidence type="ECO:0000313" key="1">
    <source>
        <dbReference type="EMBL" id="SVD52657.1"/>
    </source>
</evidence>
<dbReference type="EMBL" id="UINC01156310">
    <property type="protein sequence ID" value="SVD52657.1"/>
    <property type="molecule type" value="Genomic_DNA"/>
</dbReference>
<proteinExistence type="predicted"/>
<name>A0A382W1K5_9ZZZZ</name>
<protein>
    <submittedName>
        <fullName evidence="1">Uncharacterized protein</fullName>
    </submittedName>
</protein>
<feature type="non-terminal residue" evidence="1">
    <location>
        <position position="36"/>
    </location>
</feature>
<gene>
    <name evidence="1" type="ORF">METZ01_LOCUS405511</name>
</gene>
<organism evidence="1">
    <name type="scientific">marine metagenome</name>
    <dbReference type="NCBI Taxonomy" id="408172"/>
    <lineage>
        <taxon>unclassified sequences</taxon>
        <taxon>metagenomes</taxon>
        <taxon>ecological metagenomes</taxon>
    </lineage>
</organism>
<sequence length="36" mass="3955">MMIFRNRTNVAALITLSVLIVGISTIVVLHGKESTR</sequence>
<dbReference type="AlphaFoldDB" id="A0A382W1K5"/>
<accession>A0A382W1K5</accession>